<dbReference type="Gene3D" id="3.30.540.10">
    <property type="entry name" value="Fructose-1,6-Bisphosphatase, subunit A, domain 1"/>
    <property type="match status" value="1"/>
</dbReference>
<dbReference type="PANTHER" id="PTHR20854:SF4">
    <property type="entry name" value="INOSITOL-1-MONOPHOSPHATASE-RELATED"/>
    <property type="match status" value="1"/>
</dbReference>
<dbReference type="Gene3D" id="3.40.190.80">
    <property type="match status" value="1"/>
</dbReference>
<dbReference type="PANTHER" id="PTHR20854">
    <property type="entry name" value="INOSITOL MONOPHOSPHATASE"/>
    <property type="match status" value="1"/>
</dbReference>
<gene>
    <name evidence="1" type="ORF">OG563_01965</name>
</gene>
<dbReference type="InterPro" id="IPR000760">
    <property type="entry name" value="Inositol_monophosphatase-like"/>
</dbReference>
<evidence type="ECO:0000313" key="1">
    <source>
        <dbReference type="EMBL" id="WUV47046.1"/>
    </source>
</evidence>
<name>A0ABZ1YYT6_9NOCA</name>
<dbReference type="SUPFAM" id="SSF56655">
    <property type="entry name" value="Carbohydrate phosphatase"/>
    <property type="match status" value="1"/>
</dbReference>
<protein>
    <submittedName>
        <fullName evidence="1">Inositol monophosphatase</fullName>
    </submittedName>
</protein>
<dbReference type="CDD" id="cd01637">
    <property type="entry name" value="IMPase_like"/>
    <property type="match status" value="1"/>
</dbReference>
<organism evidence="1 2">
    <name type="scientific">Nocardia vinacea</name>
    <dbReference type="NCBI Taxonomy" id="96468"/>
    <lineage>
        <taxon>Bacteria</taxon>
        <taxon>Bacillati</taxon>
        <taxon>Actinomycetota</taxon>
        <taxon>Actinomycetes</taxon>
        <taxon>Mycobacteriales</taxon>
        <taxon>Nocardiaceae</taxon>
        <taxon>Nocardia</taxon>
    </lineage>
</organism>
<dbReference type="PRINTS" id="PR00377">
    <property type="entry name" value="IMPHPHTASES"/>
</dbReference>
<evidence type="ECO:0000313" key="2">
    <source>
        <dbReference type="Proteomes" id="UP001432062"/>
    </source>
</evidence>
<dbReference type="RefSeq" id="WP_327099946.1">
    <property type="nucleotide sequence ID" value="NZ_CP109149.1"/>
</dbReference>
<reference evidence="1" key="1">
    <citation type="submission" date="2022-10" db="EMBL/GenBank/DDBJ databases">
        <title>The complete genomes of actinobacterial strains from the NBC collection.</title>
        <authorList>
            <person name="Joergensen T.S."/>
            <person name="Alvarez Arevalo M."/>
            <person name="Sterndorff E.B."/>
            <person name="Faurdal D."/>
            <person name="Vuksanovic O."/>
            <person name="Mourched A.-S."/>
            <person name="Charusanti P."/>
            <person name="Shaw S."/>
            <person name="Blin K."/>
            <person name="Weber T."/>
        </authorList>
    </citation>
    <scope>NUCLEOTIDE SEQUENCE</scope>
    <source>
        <strain evidence="1">NBC_01482</strain>
    </source>
</reference>
<accession>A0ABZ1YYT6</accession>
<proteinExistence type="predicted"/>
<sequence>MRAGDVANLVLPPDGPALADLDPISAFDRLDTVLTTAAEVARAAAIEAGREIREGLAGSLTVRTKDASGDLVTDLDLLAEHIIVGHIRRAFPHHRILAEESGLHGVDDSWCWVVDPLDGTNNIAIGLPVCTIGIALCHNGVPMLGIVHEPLADRTWSAVRGSGATGPDGPLWRPPHRSSESAPTLAWLQGYPVTRTDTTARGLRLALESGSRRLIQLWSPLLCWVMLCRGDIDGFVGYRAGLVDLPAGTLLAGESGIHITDFDGAPLNDHLDLPGGEVNFIAASAEMLPELALLVKAAAEVSVTGLPGLRGSA</sequence>
<dbReference type="EMBL" id="CP109441">
    <property type="protein sequence ID" value="WUV47046.1"/>
    <property type="molecule type" value="Genomic_DNA"/>
</dbReference>
<dbReference type="Proteomes" id="UP001432062">
    <property type="component" value="Chromosome"/>
</dbReference>
<keyword evidence="2" id="KW-1185">Reference proteome</keyword>
<dbReference type="Pfam" id="PF00459">
    <property type="entry name" value="Inositol_P"/>
    <property type="match status" value="1"/>
</dbReference>